<dbReference type="AlphaFoldDB" id="A0A179F5X1"/>
<reference evidence="1 2" key="1">
    <citation type="submission" date="2016-01" db="EMBL/GenBank/DDBJ databases">
        <title>Biosynthesis of antibiotic leucinostatins and their inhibition on Phytophthora in bio-control Purpureocillium lilacinum.</title>
        <authorList>
            <person name="Wang G."/>
            <person name="Liu Z."/>
            <person name="Lin R."/>
            <person name="Li E."/>
            <person name="Mao Z."/>
            <person name="Ling J."/>
            <person name="Yin W."/>
            <person name="Xie B."/>
        </authorList>
    </citation>
    <scope>NUCLEOTIDE SEQUENCE [LARGE SCALE GENOMIC DNA]</scope>
    <source>
        <strain evidence="1">PLBJ-1</strain>
    </source>
</reference>
<evidence type="ECO:0000313" key="1">
    <source>
        <dbReference type="EMBL" id="OAQ60825.1"/>
    </source>
</evidence>
<sequence length="180" mass="19661">MLRYCKPTLPCKISSRFRAVSSLIVRGNFTGHPATLSPSGPYRGPNSPEGGTIEDLRRVHLQSHEGVVLLDRTYLQNQGACKPYAASVPFQRFFPPATPGPFLPPDSWGADRGSGVSRGARELWLAKPRVDLALQLRSRALSNGHCSQRLRGQAAPGSILAPKSRSCAGWALFMMVFRSM</sequence>
<comment type="caution">
    <text evidence="1">The sequence shown here is derived from an EMBL/GenBank/DDBJ whole genome shotgun (WGS) entry which is preliminary data.</text>
</comment>
<dbReference type="EMBL" id="LSBH01000030">
    <property type="protein sequence ID" value="OAQ60825.1"/>
    <property type="molecule type" value="Genomic_DNA"/>
</dbReference>
<gene>
    <name evidence="1" type="ORF">VFPBJ_11535</name>
</gene>
<name>A0A179F5X1_PURLI</name>
<organism evidence="1 2">
    <name type="scientific">Purpureocillium lilacinum</name>
    <name type="common">Paecilomyces lilacinus</name>
    <dbReference type="NCBI Taxonomy" id="33203"/>
    <lineage>
        <taxon>Eukaryota</taxon>
        <taxon>Fungi</taxon>
        <taxon>Dikarya</taxon>
        <taxon>Ascomycota</taxon>
        <taxon>Pezizomycotina</taxon>
        <taxon>Sordariomycetes</taxon>
        <taxon>Hypocreomycetidae</taxon>
        <taxon>Hypocreales</taxon>
        <taxon>Ophiocordycipitaceae</taxon>
        <taxon>Purpureocillium</taxon>
    </lineage>
</organism>
<proteinExistence type="predicted"/>
<dbReference type="Proteomes" id="UP000078240">
    <property type="component" value="Unassembled WGS sequence"/>
</dbReference>
<evidence type="ECO:0000313" key="2">
    <source>
        <dbReference type="Proteomes" id="UP000078240"/>
    </source>
</evidence>
<protein>
    <submittedName>
        <fullName evidence="1">Uncharacterized protein</fullName>
    </submittedName>
</protein>
<accession>A0A179F5X1</accession>